<proteinExistence type="predicted"/>
<dbReference type="InterPro" id="IPR004358">
    <property type="entry name" value="Sig_transdc_His_kin-like_C"/>
</dbReference>
<evidence type="ECO:0000256" key="8">
    <source>
        <dbReference type="ARBA" id="ARBA00022840"/>
    </source>
</evidence>
<dbReference type="Pfam" id="PF00072">
    <property type="entry name" value="Response_reg"/>
    <property type="match status" value="1"/>
</dbReference>
<evidence type="ECO:0000313" key="18">
    <source>
        <dbReference type="EMBL" id="QJR30386.1"/>
    </source>
</evidence>
<feature type="domain" description="Histidine kinase" evidence="15">
    <location>
        <begin position="269"/>
        <end position="495"/>
    </location>
</feature>
<dbReference type="SUPFAM" id="SSF55874">
    <property type="entry name" value="ATPase domain of HSP90 chaperone/DNA topoisomerase II/histidine kinase"/>
    <property type="match status" value="1"/>
</dbReference>
<reference evidence="18 19" key="1">
    <citation type="submission" date="2020-05" db="EMBL/GenBank/DDBJ databases">
        <title>Compete genome of Limnobacter sp. SAORIC-580.</title>
        <authorList>
            <person name="Song J."/>
            <person name="Cho J.-C."/>
        </authorList>
    </citation>
    <scope>NUCLEOTIDE SEQUENCE [LARGE SCALE GENOMIC DNA]</scope>
    <source>
        <strain evidence="18 19">SAORIC-580</strain>
    </source>
</reference>
<evidence type="ECO:0000313" key="19">
    <source>
        <dbReference type="Proteomes" id="UP000501130"/>
    </source>
</evidence>
<comment type="catalytic activity">
    <reaction evidence="1">
        <text>ATP + protein L-histidine = ADP + protein N-phospho-L-histidine.</text>
        <dbReference type="EC" id="2.7.13.3"/>
    </reaction>
</comment>
<dbReference type="InterPro" id="IPR036641">
    <property type="entry name" value="HPT_dom_sf"/>
</dbReference>
<evidence type="ECO:0000256" key="10">
    <source>
        <dbReference type="ARBA" id="ARBA00023012"/>
    </source>
</evidence>
<feature type="modified residue" description="4-aspartylphosphate" evidence="13">
    <location>
        <position position="579"/>
    </location>
</feature>
<dbReference type="InterPro" id="IPR011006">
    <property type="entry name" value="CheY-like_superfamily"/>
</dbReference>
<evidence type="ECO:0000256" key="13">
    <source>
        <dbReference type="PROSITE-ProRule" id="PRU00169"/>
    </source>
</evidence>
<dbReference type="PROSITE" id="PS50894">
    <property type="entry name" value="HPT"/>
    <property type="match status" value="1"/>
</dbReference>
<dbReference type="Proteomes" id="UP000501130">
    <property type="component" value="Chromosome"/>
</dbReference>
<dbReference type="PANTHER" id="PTHR45339">
    <property type="entry name" value="HYBRID SIGNAL TRANSDUCTION HISTIDINE KINASE J"/>
    <property type="match status" value="1"/>
</dbReference>
<keyword evidence="5 13" id="KW-0597">Phosphoprotein</keyword>
<dbReference type="InterPro" id="IPR003594">
    <property type="entry name" value="HATPase_dom"/>
</dbReference>
<dbReference type="PRINTS" id="PR00344">
    <property type="entry name" value="BCTRLSENSOR"/>
</dbReference>
<dbReference type="RefSeq" id="WP_171100356.1">
    <property type="nucleotide sequence ID" value="NZ_CP053084.1"/>
</dbReference>
<evidence type="ECO:0000256" key="5">
    <source>
        <dbReference type="ARBA" id="ARBA00022553"/>
    </source>
</evidence>
<keyword evidence="11 14" id="KW-0472">Membrane</keyword>
<keyword evidence="7" id="KW-0547">Nucleotide-binding</keyword>
<protein>
    <recommendedName>
        <fullName evidence="3">histidine kinase</fullName>
        <ecNumber evidence="3">2.7.13.3</ecNumber>
    </recommendedName>
</protein>
<dbReference type="Pfam" id="PF01627">
    <property type="entry name" value="Hpt"/>
    <property type="match status" value="1"/>
</dbReference>
<evidence type="ECO:0000256" key="11">
    <source>
        <dbReference type="ARBA" id="ARBA00023136"/>
    </source>
</evidence>
<dbReference type="CDD" id="cd16922">
    <property type="entry name" value="HATPase_EvgS-ArcB-TorS-like"/>
    <property type="match status" value="1"/>
</dbReference>
<dbReference type="SUPFAM" id="SSF47226">
    <property type="entry name" value="Histidine-containing phosphotransfer domain, HPT domain"/>
    <property type="match status" value="1"/>
</dbReference>
<evidence type="ECO:0000256" key="7">
    <source>
        <dbReference type="ARBA" id="ARBA00022741"/>
    </source>
</evidence>
<gene>
    <name evidence="18" type="ORF">HKT17_12095</name>
</gene>
<evidence type="ECO:0000259" key="17">
    <source>
        <dbReference type="PROSITE" id="PS50894"/>
    </source>
</evidence>
<dbReference type="Pfam" id="PF02518">
    <property type="entry name" value="HATPase_c"/>
    <property type="match status" value="1"/>
</dbReference>
<dbReference type="EMBL" id="CP053084">
    <property type="protein sequence ID" value="QJR30386.1"/>
    <property type="molecule type" value="Genomic_DNA"/>
</dbReference>
<dbReference type="CDD" id="cd00082">
    <property type="entry name" value="HisKA"/>
    <property type="match status" value="1"/>
</dbReference>
<keyword evidence="8" id="KW-0067">ATP-binding</keyword>
<sequence length="754" mass="84051">MKPSFHTITHPSLGTKLLVLGIGLVLTLALAFTWFNTKTQRNELQGVFNQQATALAFNIAVSSNSHLLEKDFAIIETLLLKANGFKDLYSATVVSADGQVLAQVLRDSNTQRLSPRYDVARLHVDKRDLHTQLLSSERHLTVIEPIESGRLIGHVVLEFDLTPLQTRQSELIERNILLAVILIFPAALALWLFIRKTILELNALTDFAQRMVKDQGIEQATSPTSRELAMLHHTLNWASVTLRKKNRALEAAKLKADKSNDLKSQFVANMSHEIRTPLNGILGLTEVTLSNSALAEKPRRNLELIQLSAEHLLRVVNDILDFSKIDANRLDMDPQPFELRPNVQAMVKMVSSAYAKPSVATVLDIDPAIPHWLFGDCPRIMQVLNNLLSNALKFTQHGQVSLTVTAKQGSDKHSKIKSKIHFAVRDTGMGISESARTEIFKAFSQAEPGTARKYGGTGLGLTITQRLLELMNSRIHLWSEEGIGSEFSFTLELPIVEEQKTTENETLPVDMTSNNNPAAPEFGHASTGLRVLVAEDNMVNQTFISHVLTQLGISYRFADDGLAAVQAVEQERFDMVFMDMHMPNMGGLEACRTILAKPQHKNLPIVGLTADAIADTREACMSAGMREYISKPFKRSDIEAVLARLKFNVSPIPMQNFDHDKELLKTTIDMIAAEIPQLADDTEKQLLAENFPEAKRALHTLKGHCKLVGELAFADFIQQLENQLTQNQLPAAKSIEHLKTNLRVLQQRLRLLSQ</sequence>
<evidence type="ECO:0000256" key="3">
    <source>
        <dbReference type="ARBA" id="ARBA00012438"/>
    </source>
</evidence>
<dbReference type="SMART" id="SM00387">
    <property type="entry name" value="HATPase_c"/>
    <property type="match status" value="1"/>
</dbReference>
<dbReference type="Gene3D" id="1.10.287.130">
    <property type="match status" value="1"/>
</dbReference>
<dbReference type="Gene3D" id="3.40.50.2300">
    <property type="match status" value="1"/>
</dbReference>
<dbReference type="SMART" id="SM00448">
    <property type="entry name" value="REC"/>
    <property type="match status" value="1"/>
</dbReference>
<feature type="transmembrane region" description="Helical" evidence="14">
    <location>
        <begin position="176"/>
        <end position="194"/>
    </location>
</feature>
<feature type="domain" description="Response regulatory" evidence="16">
    <location>
        <begin position="530"/>
        <end position="646"/>
    </location>
</feature>
<keyword evidence="9 14" id="KW-1133">Transmembrane helix</keyword>
<evidence type="ECO:0000259" key="16">
    <source>
        <dbReference type="PROSITE" id="PS50110"/>
    </source>
</evidence>
<feature type="modified residue" description="Phosphohistidine" evidence="12">
    <location>
        <position position="699"/>
    </location>
</feature>
<dbReference type="InterPro" id="IPR003661">
    <property type="entry name" value="HisK_dim/P_dom"/>
</dbReference>
<feature type="domain" description="HPt" evidence="17">
    <location>
        <begin position="660"/>
        <end position="754"/>
    </location>
</feature>
<evidence type="ECO:0000256" key="4">
    <source>
        <dbReference type="ARBA" id="ARBA00022475"/>
    </source>
</evidence>
<keyword evidence="19" id="KW-1185">Reference proteome</keyword>
<organism evidence="18 19">
    <name type="scientific">Limnobacter profundi</name>
    <dbReference type="NCBI Taxonomy" id="2732163"/>
    <lineage>
        <taxon>Bacteria</taxon>
        <taxon>Pseudomonadati</taxon>
        <taxon>Pseudomonadota</taxon>
        <taxon>Betaproteobacteria</taxon>
        <taxon>Burkholderiales</taxon>
        <taxon>Burkholderiaceae</taxon>
        <taxon>Limnobacter</taxon>
    </lineage>
</organism>
<accession>A0ABX6N7I1</accession>
<dbReference type="PROSITE" id="PS50110">
    <property type="entry name" value="RESPONSE_REGULATORY"/>
    <property type="match status" value="1"/>
</dbReference>
<dbReference type="InterPro" id="IPR036890">
    <property type="entry name" value="HATPase_C_sf"/>
</dbReference>
<dbReference type="SUPFAM" id="SSF52172">
    <property type="entry name" value="CheY-like"/>
    <property type="match status" value="1"/>
</dbReference>
<dbReference type="SMART" id="SM00388">
    <property type="entry name" value="HisKA"/>
    <property type="match status" value="1"/>
</dbReference>
<evidence type="ECO:0000256" key="1">
    <source>
        <dbReference type="ARBA" id="ARBA00000085"/>
    </source>
</evidence>
<feature type="transmembrane region" description="Helical" evidence="14">
    <location>
        <begin position="17"/>
        <end position="35"/>
    </location>
</feature>
<dbReference type="CDD" id="cd17546">
    <property type="entry name" value="REC_hyHK_CKI1_RcsC-like"/>
    <property type="match status" value="1"/>
</dbReference>
<keyword evidence="10" id="KW-0902">Two-component regulatory system</keyword>
<dbReference type="InterPro" id="IPR001789">
    <property type="entry name" value="Sig_transdc_resp-reg_receiver"/>
</dbReference>
<name>A0ABX6N7I1_9BURK</name>
<dbReference type="Gene3D" id="3.30.565.10">
    <property type="entry name" value="Histidine kinase-like ATPase, C-terminal domain"/>
    <property type="match status" value="1"/>
</dbReference>
<dbReference type="SUPFAM" id="SSF47384">
    <property type="entry name" value="Homodimeric domain of signal transducing histidine kinase"/>
    <property type="match status" value="1"/>
</dbReference>
<evidence type="ECO:0000259" key="15">
    <source>
        <dbReference type="PROSITE" id="PS50109"/>
    </source>
</evidence>
<dbReference type="InterPro" id="IPR008207">
    <property type="entry name" value="Sig_transdc_His_kin_Hpt_dom"/>
</dbReference>
<evidence type="ECO:0000256" key="9">
    <source>
        <dbReference type="ARBA" id="ARBA00022989"/>
    </source>
</evidence>
<dbReference type="Pfam" id="PF00512">
    <property type="entry name" value="HisKA"/>
    <property type="match status" value="1"/>
</dbReference>
<keyword evidence="4" id="KW-1003">Cell membrane</keyword>
<dbReference type="EC" id="2.7.13.3" evidence="3"/>
<dbReference type="InterPro" id="IPR036097">
    <property type="entry name" value="HisK_dim/P_sf"/>
</dbReference>
<dbReference type="PROSITE" id="PS50109">
    <property type="entry name" value="HIS_KIN"/>
    <property type="match status" value="1"/>
</dbReference>
<dbReference type="Gene3D" id="1.20.120.160">
    <property type="entry name" value="HPT domain"/>
    <property type="match status" value="1"/>
</dbReference>
<evidence type="ECO:0000256" key="12">
    <source>
        <dbReference type="PROSITE-ProRule" id="PRU00110"/>
    </source>
</evidence>
<evidence type="ECO:0000256" key="6">
    <source>
        <dbReference type="ARBA" id="ARBA00022692"/>
    </source>
</evidence>
<comment type="subcellular location">
    <subcellularLocation>
        <location evidence="2">Cell membrane</location>
        <topology evidence="2">Multi-pass membrane protein</topology>
    </subcellularLocation>
</comment>
<dbReference type="PANTHER" id="PTHR45339:SF1">
    <property type="entry name" value="HYBRID SIGNAL TRANSDUCTION HISTIDINE KINASE J"/>
    <property type="match status" value="1"/>
</dbReference>
<evidence type="ECO:0000256" key="14">
    <source>
        <dbReference type="SAM" id="Phobius"/>
    </source>
</evidence>
<keyword evidence="6 14" id="KW-0812">Transmembrane</keyword>
<dbReference type="InterPro" id="IPR005467">
    <property type="entry name" value="His_kinase_dom"/>
</dbReference>
<evidence type="ECO:0000256" key="2">
    <source>
        <dbReference type="ARBA" id="ARBA00004651"/>
    </source>
</evidence>